<sequence>MSNKIVSPSAQWQTLRFGKKESSNFETPTLPSGTNTGFGVVRYALSVTKGARVLIPLSGANQSLHDLSSEFLEVKLSRLYLDGVFEYYADITCTSQKLERVFSDVIIELLNRINSGEGSLEALRGTLNDFRMLFAASANKSPSREIVCGLVAELVLLDKLLLISSDAWKTWRGPLSERHDFRAGAIAIEVKSTKRIGNKIISISSIDQLLPPKNGKLYLHHIILEEVTGGDLCISYLTRKILKKTSSKLEVLRRLSAIGCSDHESSLWNHLTFQLEEANYYIVDDAFPKILETSFKNSTTPIGVSKIKYDVDLAIANTSKLDESVESFFLKEFIQCLQSE</sequence>
<gene>
    <name evidence="1" type="ORF">PS710_06004</name>
</gene>
<organism evidence="1 2">
    <name type="scientific">Pseudomonas fluorescens</name>
    <dbReference type="NCBI Taxonomy" id="294"/>
    <lineage>
        <taxon>Bacteria</taxon>
        <taxon>Pseudomonadati</taxon>
        <taxon>Pseudomonadota</taxon>
        <taxon>Gammaproteobacteria</taxon>
        <taxon>Pseudomonadales</taxon>
        <taxon>Pseudomonadaceae</taxon>
        <taxon>Pseudomonas</taxon>
    </lineage>
</organism>
<dbReference type="AlphaFoldDB" id="A0A5E7FZ04"/>
<reference evidence="1 2" key="1">
    <citation type="submission" date="2019-09" db="EMBL/GenBank/DDBJ databases">
        <authorList>
            <person name="Chandra G."/>
            <person name="Truman W A."/>
        </authorList>
    </citation>
    <scope>NUCLEOTIDE SEQUENCE [LARGE SCALE GENOMIC DNA]</scope>
    <source>
        <strain evidence="1">PS710</strain>
    </source>
</reference>
<dbReference type="EMBL" id="CABVHW010000037">
    <property type="protein sequence ID" value="VVO42183.1"/>
    <property type="molecule type" value="Genomic_DNA"/>
</dbReference>
<evidence type="ECO:0008006" key="3">
    <source>
        <dbReference type="Google" id="ProtNLM"/>
    </source>
</evidence>
<evidence type="ECO:0000313" key="2">
    <source>
        <dbReference type="Proteomes" id="UP000381093"/>
    </source>
</evidence>
<dbReference type="RefSeq" id="WP_191627617.1">
    <property type="nucleotide sequence ID" value="NZ_CABVHW010000037.1"/>
</dbReference>
<name>A0A5E7FZ04_PSEFL</name>
<dbReference type="Pfam" id="PF14390">
    <property type="entry name" value="DUF4420"/>
    <property type="match status" value="1"/>
</dbReference>
<protein>
    <recommendedName>
        <fullName evidence="3">PD-(D/E)XK motif protein</fullName>
    </recommendedName>
</protein>
<proteinExistence type="predicted"/>
<accession>A0A5E7FZ04</accession>
<dbReference type="InterPro" id="IPR025534">
    <property type="entry name" value="DUF4420"/>
</dbReference>
<evidence type="ECO:0000313" key="1">
    <source>
        <dbReference type="EMBL" id="VVO42183.1"/>
    </source>
</evidence>
<dbReference type="Proteomes" id="UP000381093">
    <property type="component" value="Unassembled WGS sequence"/>
</dbReference>